<feature type="region of interest" description="Disordered" evidence="1">
    <location>
        <begin position="162"/>
        <end position="183"/>
    </location>
</feature>
<name>A0A9K3GM48_9EUKA</name>
<accession>A0A9K3GM48</accession>
<comment type="caution">
    <text evidence="2">The sequence shown here is derived from an EMBL/GenBank/DDBJ whole genome shotgun (WGS) entry which is preliminary data.</text>
</comment>
<reference evidence="2 3" key="1">
    <citation type="journal article" date="2018" name="PLoS ONE">
        <title>The draft genome of Kipferlia bialata reveals reductive genome evolution in fornicate parasites.</title>
        <authorList>
            <person name="Tanifuji G."/>
            <person name="Takabayashi S."/>
            <person name="Kume K."/>
            <person name="Takagi M."/>
            <person name="Nakayama T."/>
            <person name="Kamikawa R."/>
            <person name="Inagaki Y."/>
            <person name="Hashimoto T."/>
        </authorList>
    </citation>
    <scope>NUCLEOTIDE SEQUENCE [LARGE SCALE GENOMIC DNA]</scope>
    <source>
        <strain evidence="2">NY0173</strain>
    </source>
</reference>
<proteinExistence type="predicted"/>
<dbReference type="AlphaFoldDB" id="A0A9K3GM48"/>
<sequence>MHQAPDSEAFRHLSDPNRTLEWRRSCKEQGVCCVCQAPCRLRTCEGLCAKTYKRWCATASRLEKAAKEAGRLPGGMVHDVPPPPGSLPTPHLMHEYAAVADMSQREREREMNQREREREMTLRERRVIEKETAVSRAEADLALREGGISLREGEIAMREAQLERNTTTHQFFPPPPPPPPLLT</sequence>
<organism evidence="2 3">
    <name type="scientific">Kipferlia bialata</name>
    <dbReference type="NCBI Taxonomy" id="797122"/>
    <lineage>
        <taxon>Eukaryota</taxon>
        <taxon>Metamonada</taxon>
        <taxon>Carpediemonas-like organisms</taxon>
        <taxon>Kipferlia</taxon>
    </lineage>
</organism>
<evidence type="ECO:0000313" key="3">
    <source>
        <dbReference type="Proteomes" id="UP000265618"/>
    </source>
</evidence>
<evidence type="ECO:0000313" key="2">
    <source>
        <dbReference type="EMBL" id="GIQ87988.1"/>
    </source>
</evidence>
<protein>
    <submittedName>
        <fullName evidence="2">Uncharacterized protein</fullName>
    </submittedName>
</protein>
<keyword evidence="3" id="KW-1185">Reference proteome</keyword>
<gene>
    <name evidence="2" type="ORF">KIPB_010143</name>
</gene>
<dbReference type="EMBL" id="BDIP01003668">
    <property type="protein sequence ID" value="GIQ87988.1"/>
    <property type="molecule type" value="Genomic_DNA"/>
</dbReference>
<feature type="non-terminal residue" evidence="2">
    <location>
        <position position="1"/>
    </location>
</feature>
<evidence type="ECO:0000256" key="1">
    <source>
        <dbReference type="SAM" id="MobiDB-lite"/>
    </source>
</evidence>
<dbReference type="Proteomes" id="UP000265618">
    <property type="component" value="Unassembled WGS sequence"/>
</dbReference>
<feature type="compositionally biased region" description="Pro residues" evidence="1">
    <location>
        <begin position="172"/>
        <end position="183"/>
    </location>
</feature>